<reference evidence="2 3" key="1">
    <citation type="submission" date="2017-04" db="EMBL/GenBank/DDBJ databases">
        <authorList>
            <person name="Afonso C.L."/>
            <person name="Miller P.J."/>
            <person name="Scott M.A."/>
            <person name="Spackman E."/>
            <person name="Goraichik I."/>
            <person name="Dimitrov K.M."/>
            <person name="Suarez D.L."/>
            <person name="Swayne D.E."/>
        </authorList>
    </citation>
    <scope>NUCLEOTIDE SEQUENCE [LARGE SCALE GENOMIC DNA]</scope>
    <source>
        <strain evidence="2 3">USBA 355</strain>
    </source>
</reference>
<accession>A0A1Y6CQQ5</accession>
<dbReference type="STRING" id="560819.SAMN05428998_14818"/>
<gene>
    <name evidence="2" type="ORF">SAMN05428998_14818</name>
</gene>
<protein>
    <submittedName>
        <fullName evidence="2">Mu-like prophage protein gp16</fullName>
    </submittedName>
</protein>
<keyword evidence="3" id="KW-1185">Reference proteome</keyword>
<evidence type="ECO:0000313" key="3">
    <source>
        <dbReference type="Proteomes" id="UP000192917"/>
    </source>
</evidence>
<feature type="region of interest" description="Disordered" evidence="1">
    <location>
        <begin position="67"/>
        <end position="90"/>
    </location>
</feature>
<dbReference type="EMBL" id="FWZX01000048">
    <property type="protein sequence ID" value="SMF82892.1"/>
    <property type="molecule type" value="Genomic_DNA"/>
</dbReference>
<dbReference type="Proteomes" id="UP000192917">
    <property type="component" value="Unassembled WGS sequence"/>
</dbReference>
<dbReference type="InterPro" id="IPR009363">
    <property type="entry name" value="Phage_Mu_Gp16"/>
</dbReference>
<name>A0A1Y6CQQ5_9PROT</name>
<proteinExistence type="predicted"/>
<sequence>MTAAVRTGDRRPLIAKVQIARRQLALDDGTYRALLKRVTGKESSTELSIAELDQVLAEFARLGWTPKPRSAATGAPRSGPGAGRGRKPAEGPLAGKLRALWLSGYWLGVVDDPSETALAHWCERVTGGRGKGGVAALQWLDGAGFNKSVESLKAALARDAGVDWRPYYRAGQLLGEDPRARVLEAQWRRLAELGVVSNGGWSALDRWLAGRPGLPADADRLNLTPNQADQAIRDLGRMLRQALGKSLPEDASKEG</sequence>
<dbReference type="Pfam" id="PF06252">
    <property type="entry name" value="GemA"/>
    <property type="match status" value="1"/>
</dbReference>
<dbReference type="AlphaFoldDB" id="A0A1Y6CQQ5"/>
<evidence type="ECO:0000256" key="1">
    <source>
        <dbReference type="SAM" id="MobiDB-lite"/>
    </source>
</evidence>
<evidence type="ECO:0000313" key="2">
    <source>
        <dbReference type="EMBL" id="SMF82892.1"/>
    </source>
</evidence>
<organism evidence="2 3">
    <name type="scientific">Tistlia consotensis USBA 355</name>
    <dbReference type="NCBI Taxonomy" id="560819"/>
    <lineage>
        <taxon>Bacteria</taxon>
        <taxon>Pseudomonadati</taxon>
        <taxon>Pseudomonadota</taxon>
        <taxon>Alphaproteobacteria</taxon>
        <taxon>Rhodospirillales</taxon>
        <taxon>Rhodovibrionaceae</taxon>
        <taxon>Tistlia</taxon>
    </lineage>
</organism>